<dbReference type="RefSeq" id="WP_074957363.1">
    <property type="nucleotide sequence ID" value="NZ_BJXR01000030.1"/>
</dbReference>
<evidence type="ECO:0000313" key="6">
    <source>
        <dbReference type="Proteomes" id="UP000321514"/>
    </source>
</evidence>
<keyword evidence="2" id="KW-0732">Signal</keyword>
<dbReference type="EMBL" id="BJXR01000030">
    <property type="protein sequence ID" value="GEN08564.1"/>
    <property type="molecule type" value="Genomic_DNA"/>
</dbReference>
<organism evidence="3 6">
    <name type="scientific">Myxococcus fulvus</name>
    <dbReference type="NCBI Taxonomy" id="33"/>
    <lineage>
        <taxon>Bacteria</taxon>
        <taxon>Pseudomonadati</taxon>
        <taxon>Myxococcota</taxon>
        <taxon>Myxococcia</taxon>
        <taxon>Myxococcales</taxon>
        <taxon>Cystobacterineae</taxon>
        <taxon>Myxococcaceae</taxon>
        <taxon>Myxococcus</taxon>
    </lineage>
</organism>
<evidence type="ECO:0000256" key="1">
    <source>
        <dbReference type="SAM" id="MobiDB-lite"/>
    </source>
</evidence>
<feature type="signal peptide" evidence="2">
    <location>
        <begin position="1"/>
        <end position="24"/>
    </location>
</feature>
<evidence type="ECO:0008006" key="7">
    <source>
        <dbReference type="Google" id="ProtNLM"/>
    </source>
</evidence>
<keyword evidence="5" id="KW-1185">Reference proteome</keyword>
<reference evidence="3 6" key="2">
    <citation type="submission" date="2019-07" db="EMBL/GenBank/DDBJ databases">
        <title>Whole genome shotgun sequence of Myxococcus fulvus NBRC 100333.</title>
        <authorList>
            <person name="Hosoyama A."/>
            <person name="Uohara A."/>
            <person name="Ohji S."/>
            <person name="Ichikawa N."/>
        </authorList>
    </citation>
    <scope>NUCLEOTIDE SEQUENCE [LARGE SCALE GENOMIC DNA]</scope>
    <source>
        <strain evidence="3 6">NBRC 100333</strain>
    </source>
</reference>
<proteinExistence type="predicted"/>
<dbReference type="Proteomes" id="UP000321514">
    <property type="component" value="Unassembled WGS sequence"/>
</dbReference>
<accession>A0A511T324</accession>
<sequence length="188" mass="20334">MSIRQRFRLGMLTVALLGGWTASATTQLRVDVTQLSQEADAVVHGVVRRVESRWSGDGRRIVTDIEVQVTDPLKGQPGNTVLVTQPGGEVGDIGQTVHGLATFKKDEEVVVFLQKRGATAFRVAGMAQGKFQVRRDEAGKPAMAIPEHSDALLLDPVTRKPTTATEKPRTLEELKATVRAALKKGSTP</sequence>
<evidence type="ECO:0000313" key="5">
    <source>
        <dbReference type="Proteomes" id="UP000183760"/>
    </source>
</evidence>
<gene>
    <name evidence="3" type="ORF">MFU01_36010</name>
    <name evidence="4" type="ORF">SAMN05443572_108395</name>
</gene>
<dbReference type="Proteomes" id="UP000183760">
    <property type="component" value="Unassembled WGS sequence"/>
</dbReference>
<evidence type="ECO:0000256" key="2">
    <source>
        <dbReference type="SAM" id="SignalP"/>
    </source>
</evidence>
<reference evidence="4 5" key="1">
    <citation type="submission" date="2016-10" db="EMBL/GenBank/DDBJ databases">
        <authorList>
            <person name="Varghese N."/>
            <person name="Submissions S."/>
        </authorList>
    </citation>
    <scope>NUCLEOTIDE SEQUENCE [LARGE SCALE GENOMIC DNA]</scope>
    <source>
        <strain evidence="4 5">DSM 16525</strain>
    </source>
</reference>
<dbReference type="OrthoDB" id="5512810at2"/>
<comment type="caution">
    <text evidence="3">The sequence shown here is derived from an EMBL/GenBank/DDBJ whole genome shotgun (WGS) entry which is preliminary data.</text>
</comment>
<dbReference type="AlphaFoldDB" id="A0A511T324"/>
<dbReference type="EMBL" id="FOIB01000008">
    <property type="protein sequence ID" value="SEU30745.1"/>
    <property type="molecule type" value="Genomic_DNA"/>
</dbReference>
<feature type="chain" id="PRO_5022886112" description="Lipoprotein" evidence="2">
    <location>
        <begin position="25"/>
        <end position="188"/>
    </location>
</feature>
<evidence type="ECO:0000313" key="4">
    <source>
        <dbReference type="EMBL" id="SEU30745.1"/>
    </source>
</evidence>
<evidence type="ECO:0000313" key="3">
    <source>
        <dbReference type="EMBL" id="GEN08564.1"/>
    </source>
</evidence>
<dbReference type="STRING" id="1334629.MFUL124B02_16815"/>
<protein>
    <recommendedName>
        <fullName evidence="7">Lipoprotein</fullName>
    </recommendedName>
</protein>
<name>A0A511T324_MYXFU</name>
<feature type="region of interest" description="Disordered" evidence="1">
    <location>
        <begin position="155"/>
        <end position="174"/>
    </location>
</feature>